<dbReference type="SUPFAM" id="SSF51971">
    <property type="entry name" value="Nucleotide-binding domain"/>
    <property type="match status" value="2"/>
</dbReference>
<dbReference type="RefSeq" id="WP_356673676.1">
    <property type="nucleotide sequence ID" value="NZ_JBEXEF010000126.1"/>
</dbReference>
<dbReference type="EC" id="1.18.1.2" evidence="3"/>
<name>A0ABV2UAL9_9ACTN</name>
<dbReference type="InterPro" id="IPR036188">
    <property type="entry name" value="FAD/NAD-bd_sf"/>
</dbReference>
<evidence type="ECO:0000256" key="2">
    <source>
        <dbReference type="ARBA" id="ARBA00008312"/>
    </source>
</evidence>
<dbReference type="Gene3D" id="3.40.50.720">
    <property type="entry name" value="NAD(P)-binding Rossmann-like Domain"/>
    <property type="match status" value="1"/>
</dbReference>
<evidence type="ECO:0000313" key="10">
    <source>
        <dbReference type="EMBL" id="MET8434506.1"/>
    </source>
</evidence>
<feature type="domain" description="FAD/NAD(P)-binding" evidence="9">
    <location>
        <begin position="3"/>
        <end position="168"/>
    </location>
</feature>
<dbReference type="InterPro" id="IPR055275">
    <property type="entry name" value="Ferredox_Rdtase"/>
</dbReference>
<dbReference type="PIRSF" id="PIRSF000362">
    <property type="entry name" value="FNR"/>
    <property type="match status" value="1"/>
</dbReference>
<dbReference type="PRINTS" id="PR00419">
    <property type="entry name" value="ADXRDTASE"/>
</dbReference>
<dbReference type="InterPro" id="IPR023753">
    <property type="entry name" value="FAD/NAD-binding_dom"/>
</dbReference>
<proteinExistence type="inferred from homology"/>
<organism evidence="10 11">
    <name type="scientific">Streptomyces sp. 900116325</name>
    <dbReference type="NCBI Taxonomy" id="3154295"/>
    <lineage>
        <taxon>Bacteria</taxon>
        <taxon>Bacillati</taxon>
        <taxon>Actinomycetota</taxon>
        <taxon>Actinomycetes</taxon>
        <taxon>Kitasatosporales</taxon>
        <taxon>Streptomycetaceae</taxon>
        <taxon>Streptomyces</taxon>
    </lineage>
</organism>
<dbReference type="EMBL" id="JBEXIP010000012">
    <property type="protein sequence ID" value="MET8434506.1"/>
    <property type="molecule type" value="Genomic_DNA"/>
</dbReference>
<evidence type="ECO:0000256" key="4">
    <source>
        <dbReference type="ARBA" id="ARBA00022630"/>
    </source>
</evidence>
<evidence type="ECO:0000256" key="5">
    <source>
        <dbReference type="ARBA" id="ARBA00022827"/>
    </source>
</evidence>
<evidence type="ECO:0000256" key="3">
    <source>
        <dbReference type="ARBA" id="ARBA00013223"/>
    </source>
</evidence>
<dbReference type="Pfam" id="PF07992">
    <property type="entry name" value="Pyr_redox_2"/>
    <property type="match status" value="1"/>
</dbReference>
<comment type="similarity">
    <text evidence="2">Belongs to the ferredoxin--NADP reductase type 1 family.</text>
</comment>
<evidence type="ECO:0000313" key="11">
    <source>
        <dbReference type="Proteomes" id="UP001550044"/>
    </source>
</evidence>
<keyword evidence="5" id="KW-0274">FAD</keyword>
<comment type="cofactor">
    <cofactor evidence="1">
        <name>FAD</name>
        <dbReference type="ChEBI" id="CHEBI:57692"/>
    </cofactor>
</comment>
<dbReference type="Gene3D" id="3.50.50.60">
    <property type="entry name" value="FAD/NAD(P)-binding domain"/>
    <property type="match status" value="1"/>
</dbReference>
<gene>
    <name evidence="10" type="ORF">ABZV61_17220</name>
</gene>
<keyword evidence="4" id="KW-0285">Flavoprotein</keyword>
<evidence type="ECO:0000256" key="6">
    <source>
        <dbReference type="ARBA" id="ARBA00022857"/>
    </source>
</evidence>
<keyword evidence="11" id="KW-1185">Reference proteome</keyword>
<dbReference type="PANTHER" id="PTHR48467">
    <property type="entry name" value="GLUTAMATE SYNTHASE 1 [NADH], CHLOROPLASTIC-LIKE"/>
    <property type="match status" value="1"/>
</dbReference>
<dbReference type="InterPro" id="IPR021163">
    <property type="entry name" value="Ferredox_Rdtase_adrenod"/>
</dbReference>
<comment type="catalytic activity">
    <reaction evidence="8">
        <text>2 reduced [2Fe-2S]-[ferredoxin] + NADP(+) + H(+) = 2 oxidized [2Fe-2S]-[ferredoxin] + NADPH</text>
        <dbReference type="Rhea" id="RHEA:20125"/>
        <dbReference type="Rhea" id="RHEA-COMP:10000"/>
        <dbReference type="Rhea" id="RHEA-COMP:10001"/>
        <dbReference type="ChEBI" id="CHEBI:15378"/>
        <dbReference type="ChEBI" id="CHEBI:33737"/>
        <dbReference type="ChEBI" id="CHEBI:33738"/>
        <dbReference type="ChEBI" id="CHEBI:57783"/>
        <dbReference type="ChEBI" id="CHEBI:58349"/>
        <dbReference type="EC" id="1.18.1.2"/>
    </reaction>
</comment>
<evidence type="ECO:0000259" key="9">
    <source>
        <dbReference type="Pfam" id="PF07992"/>
    </source>
</evidence>
<protein>
    <recommendedName>
        <fullName evidence="3">ferredoxin--NADP(+) reductase</fullName>
        <ecNumber evidence="3">1.18.1.2</ecNumber>
    </recommendedName>
</protein>
<keyword evidence="6" id="KW-0521">NADP</keyword>
<keyword evidence="7" id="KW-0560">Oxidoreductase</keyword>
<reference evidence="10 11" key="1">
    <citation type="submission" date="2024-06" db="EMBL/GenBank/DDBJ databases">
        <title>The Natural Products Discovery Center: Release of the First 8490 Sequenced Strains for Exploring Actinobacteria Biosynthetic Diversity.</title>
        <authorList>
            <person name="Kalkreuter E."/>
            <person name="Kautsar S.A."/>
            <person name="Yang D."/>
            <person name="Bader C.D."/>
            <person name="Teijaro C.N."/>
            <person name="Fluegel L."/>
            <person name="Davis C.M."/>
            <person name="Simpson J.R."/>
            <person name="Lauterbach L."/>
            <person name="Steele A.D."/>
            <person name="Gui C."/>
            <person name="Meng S."/>
            <person name="Li G."/>
            <person name="Viehrig K."/>
            <person name="Ye F."/>
            <person name="Su P."/>
            <person name="Kiefer A.F."/>
            <person name="Nichols A."/>
            <person name="Cepeda A.J."/>
            <person name="Yan W."/>
            <person name="Fan B."/>
            <person name="Jiang Y."/>
            <person name="Adhikari A."/>
            <person name="Zheng C.-J."/>
            <person name="Schuster L."/>
            <person name="Cowan T.M."/>
            <person name="Smanski M.J."/>
            <person name="Chevrette M.G."/>
            <person name="De Carvalho L.P.S."/>
            <person name="Shen B."/>
        </authorList>
    </citation>
    <scope>NUCLEOTIDE SEQUENCE [LARGE SCALE GENOMIC DNA]</scope>
    <source>
        <strain evidence="10 11">NPDC005137</strain>
    </source>
</reference>
<sequence length="460" mass="48864">MLRVAVVGSGPSGVYTAQCLVQQSRVPDVRVDVLDRLPCPYGLVRYGVAPDHEKIKSLQNSLRTVLEHERITFLGNVQVGGDGLPPDRLSELYHAVVYCVGAATDRGLGVPGEDLPGSHSATEFVSWYSAHPDSAADDFALQARSVVVIGVGNVAVDVARILARSAEELRPTDVPHPTLGALAGSRVREVHMAGRRGPSQARFTTKELRELGGLPGARVVVDPAELALDPAYASAGTPTDSPAPLPAVARRNIEVLRGWAEADVPAAGPDPVRTIHLRFFLRPVELLERDGRVAGVRFARTVPDGGGGIKDTGTYEEIDAQLVLRAVGYRGLPLPGLPFDPAHGTVPHLAGRVLRDGVPSPGEYVAGWIKRGPTGVIGSNRSCAKETVASLLDDAPLLEGRPAAPDPVAAMRAWGLRPVEWDGWQSIERAEAALGRSLGRGPVKIPDWDGLLEAAHSGRR</sequence>
<evidence type="ECO:0000256" key="8">
    <source>
        <dbReference type="ARBA" id="ARBA00047776"/>
    </source>
</evidence>
<dbReference type="Proteomes" id="UP001550044">
    <property type="component" value="Unassembled WGS sequence"/>
</dbReference>
<dbReference type="PANTHER" id="PTHR48467:SF1">
    <property type="entry name" value="GLUTAMATE SYNTHASE 1 [NADH], CHLOROPLASTIC-LIKE"/>
    <property type="match status" value="1"/>
</dbReference>
<comment type="caution">
    <text evidence="10">The sequence shown here is derived from an EMBL/GenBank/DDBJ whole genome shotgun (WGS) entry which is preliminary data.</text>
</comment>
<accession>A0ABV2UAL9</accession>
<evidence type="ECO:0000256" key="7">
    <source>
        <dbReference type="ARBA" id="ARBA00023002"/>
    </source>
</evidence>
<evidence type="ECO:0000256" key="1">
    <source>
        <dbReference type="ARBA" id="ARBA00001974"/>
    </source>
</evidence>